<organism evidence="1 2">
    <name type="scientific">Cynara cardunculus var. scolymus</name>
    <name type="common">Globe artichoke</name>
    <name type="synonym">Cynara scolymus</name>
    <dbReference type="NCBI Taxonomy" id="59895"/>
    <lineage>
        <taxon>Eukaryota</taxon>
        <taxon>Viridiplantae</taxon>
        <taxon>Streptophyta</taxon>
        <taxon>Embryophyta</taxon>
        <taxon>Tracheophyta</taxon>
        <taxon>Spermatophyta</taxon>
        <taxon>Magnoliopsida</taxon>
        <taxon>eudicotyledons</taxon>
        <taxon>Gunneridae</taxon>
        <taxon>Pentapetalae</taxon>
        <taxon>asterids</taxon>
        <taxon>campanulids</taxon>
        <taxon>Asterales</taxon>
        <taxon>Asteraceae</taxon>
        <taxon>Carduoideae</taxon>
        <taxon>Cardueae</taxon>
        <taxon>Carduinae</taxon>
        <taxon>Cynara</taxon>
    </lineage>
</organism>
<reference evidence="1 2" key="1">
    <citation type="journal article" date="2016" name="Sci. Rep.">
        <title>The genome sequence of the outbreeding globe artichoke constructed de novo incorporating a phase-aware low-pass sequencing strategy of F1 progeny.</title>
        <authorList>
            <person name="Scaglione D."/>
            <person name="Reyes-Chin-Wo S."/>
            <person name="Acquadro A."/>
            <person name="Froenicke L."/>
            <person name="Portis E."/>
            <person name="Beitel C."/>
            <person name="Tirone M."/>
            <person name="Mauro R."/>
            <person name="Lo Monaco A."/>
            <person name="Mauromicale G."/>
            <person name="Faccioli P."/>
            <person name="Cattivelli L."/>
            <person name="Rieseberg L."/>
            <person name="Michelmore R."/>
            <person name="Lanteri S."/>
        </authorList>
    </citation>
    <scope>NUCLEOTIDE SEQUENCE [LARGE SCALE GENOMIC DNA]</scope>
    <source>
        <strain evidence="1">2C</strain>
    </source>
</reference>
<proteinExistence type="predicted"/>
<evidence type="ECO:0000313" key="1">
    <source>
        <dbReference type="EMBL" id="KVH99413.1"/>
    </source>
</evidence>
<dbReference type="EMBL" id="LEKV01003560">
    <property type="protein sequence ID" value="KVH99413.1"/>
    <property type="molecule type" value="Genomic_DNA"/>
</dbReference>
<evidence type="ECO:0000313" key="2">
    <source>
        <dbReference type="Proteomes" id="UP000243975"/>
    </source>
</evidence>
<keyword evidence="2" id="KW-1185">Reference proteome</keyword>
<dbReference type="Proteomes" id="UP000243975">
    <property type="component" value="Unassembled WGS sequence"/>
</dbReference>
<comment type="caution">
    <text evidence="1">The sequence shown here is derived from an EMBL/GenBank/DDBJ whole genome shotgun (WGS) entry which is preliminary data.</text>
</comment>
<accession>A0A103XYU0</accession>
<dbReference type="Gramene" id="KVH99413">
    <property type="protein sequence ID" value="KVH99413"/>
    <property type="gene ID" value="Ccrd_022355"/>
</dbReference>
<protein>
    <submittedName>
        <fullName evidence="1">Uncharacterized protein</fullName>
    </submittedName>
</protein>
<gene>
    <name evidence="1" type="ORF">Ccrd_022355</name>
</gene>
<sequence>MIPGKRWLNDSGNSRSNLLWLRLNNSNNNGFTKRTSIYFLYNGIFANSRKWVENANSRKRKRIQKAKPYLREIARALKKLWRNQNLQSLVTCSDEDFLGTAICASGRRSEKGRILESHRQKSRRRGMLRQHQIDKPYIDFWSRSIASNPTKDKSIHGVSMTLSIWPSFSTVVLISEVLVTPAKLALDRNFFVPRILFPVALLPLHVLPTKTRVLSLFKGAVEQSSKSSLIEPPPIM</sequence>
<name>A0A103XYU0_CYNCS</name>
<dbReference type="AlphaFoldDB" id="A0A103XYU0"/>